<gene>
    <name evidence="1" type="ORF">SAMN05421855_101906</name>
</gene>
<accession>A0A1G7DCY2</accession>
<name>A0A1G7DCY2_9FLAO</name>
<keyword evidence="2" id="KW-1185">Reference proteome</keyword>
<reference evidence="1 2" key="1">
    <citation type="submission" date="2016-10" db="EMBL/GenBank/DDBJ databases">
        <authorList>
            <person name="de Groot N.N."/>
        </authorList>
    </citation>
    <scope>NUCLEOTIDE SEQUENCE [LARGE SCALE GENOMIC DNA]</scope>
    <source>
        <strain evidence="1 2">DSM 16195</strain>
    </source>
</reference>
<proteinExistence type="predicted"/>
<evidence type="ECO:0000313" key="1">
    <source>
        <dbReference type="EMBL" id="SDE49474.1"/>
    </source>
</evidence>
<organism evidence="1 2">
    <name type="scientific">Ulvibacter litoralis</name>
    <dbReference type="NCBI Taxonomy" id="227084"/>
    <lineage>
        <taxon>Bacteria</taxon>
        <taxon>Pseudomonadati</taxon>
        <taxon>Bacteroidota</taxon>
        <taxon>Flavobacteriia</taxon>
        <taxon>Flavobacteriales</taxon>
        <taxon>Flavobacteriaceae</taxon>
        <taxon>Ulvibacter</taxon>
    </lineage>
</organism>
<dbReference type="STRING" id="227084.SAMN05421855_101906"/>
<dbReference type="EMBL" id="FNBA01000001">
    <property type="protein sequence ID" value="SDE49474.1"/>
    <property type="molecule type" value="Genomic_DNA"/>
</dbReference>
<dbReference type="Proteomes" id="UP000199321">
    <property type="component" value="Unassembled WGS sequence"/>
</dbReference>
<dbReference type="OrthoDB" id="4845881at2"/>
<evidence type="ECO:0000313" key="2">
    <source>
        <dbReference type="Proteomes" id="UP000199321"/>
    </source>
</evidence>
<dbReference type="AlphaFoldDB" id="A0A1G7DCY2"/>
<sequence>MIYRLKGKLFTAICDAHENAIAHTKVRLYSLKDDINAATAYTSAQSKELIQIFEAKEIKNRKAQLIAETTTDANGNYEFKIDGDRTKYSGSAVAVSLFYDEVPDYGQGDTSAPKNFSTFEVLIDIIHPKWRETNNGLEAGWSFKLTSRVWCYILKRLDIWVICGTVTNCESQQPLSGIEVIAMDDDIITDDRLGSATTKNNGQFCIFYRSIDFKKTFLSPWINMETTPVFSFDNGPDVYFKFAISGSEFFAENPSEAQKPSRKNVGNCLCVALCLKEAPTTQQDPPALFYQIGYNRKYHPVLNIDPATGRTTGKAEASWNDQAFYNTLDLRGSLSQTLNGQPVEYKFQYAKVDDPSFDVNSPGLIWNDVVAGQIAKTEIATQTTQIFPVVKYNSFKIGGTTSPTIYGNEIKVEVTADNWIEVPQYTGGFPFSFNGSLIKLISNSLVLNDTIDVAGMKPGETSVLPAPSPSDSLQKNKYFILRMLKREKGNSATEIQAGFSRALAIFNTEYQNVPQGGSWLPSASNELGIASIDLQELIGGGCNKIVNDIHVKYTAANPNLGSVWLKFTGQGATNTFDPIVFPSPGEEAYGTVSYIGEFGDLKPCAYEILLNVELNLTDGEDQHQGIWDRVLFCR</sequence>
<protein>
    <submittedName>
        <fullName evidence="1">Uncharacterized protein</fullName>
    </submittedName>
</protein>
<dbReference type="RefSeq" id="WP_093141043.1">
    <property type="nucleotide sequence ID" value="NZ_BMWO01000001.1"/>
</dbReference>